<dbReference type="Pfam" id="PF07693">
    <property type="entry name" value="KAP_NTPase"/>
    <property type="match status" value="2"/>
</dbReference>
<keyword evidence="1" id="KW-0175">Coiled coil</keyword>
<feature type="domain" description="Macro" evidence="4">
    <location>
        <begin position="1"/>
        <end position="164"/>
    </location>
</feature>
<dbReference type="RefSeq" id="WP_387721737.1">
    <property type="nucleotide sequence ID" value="NZ_JBIAPI010000007.1"/>
</dbReference>
<feature type="transmembrane region" description="Helical" evidence="3">
    <location>
        <begin position="423"/>
        <end position="443"/>
    </location>
</feature>
<protein>
    <submittedName>
        <fullName evidence="5">P-loop NTPase fold protein</fullName>
    </submittedName>
</protein>
<sequence length="894" mass="97978">MPIDTIVVPHGSSGPGRLGRALEGRFQRAAWASVRGVKINADNPAVLELLDDSESVVTLLRRAIMVTPRDETTGEVGDITDSSLRIVAKSAVEVAAAHGTRALGFPLLGTGALRQPADRIAAVLVPAVIEAVQGIQTGRPASLVFVCQTAEDEEVIRREFERYWVDSGTELAGGMARDLVDPNEGLPLSSDQLGFTPYVSMLATVMADRTTPLPLSIGIFGEWGSGKSTFMALLRERVRLLAGSDDRRYCGQIAQIGFNAWHYADTNLWASLGDEIFRQLAGPAFDPREHAKQLRAELAERLDQRDRLESVTEQAGVTAARLQATVDRAIAERKVTAANLMTALRSSPVFGSRVDHLWSQLGVSDQVEQAQLFTAQLHGTLTEADGLRRGASERWGRRLLAIAVALLLLGVVVAMVAPVVREWIAPVVASVTVFGTVGIGLLARTREGLRNLREVTEDVQSQLSRATRDSTVKELADKLAELRTAEAEQRVAQAQLDDVVAHVGELGRQLAQLAPGRQLYSFLADRAQGDSYSGNLGLVSTIRKDLAQLVQLMEEWRKNPNEWAGSQRPADRIVLYIDDLDRCRPDQVVAVLQAVHLLLAFQLFVVVVGVDPRWLLRSLRSEYADLLHDAVADDWHAPEDYLEKILNIPLALPAMSEGSLGRLLRSIDRPQTAEQPDPSVTQPDSRRPPPPGDATEHIDDGLITIEPGSEVDTQQRITAAVRPPKPLTEPELNLLTALDLLIETPREAKRLFNLYRMVRATRDLSDASEFVGSTEQPGEYQAVIILLGLLTAHAQLLGGVLDTPPDPSTGITGGLVHRPSTLPWRHFVADLEPQRSGTTWSNSVVGPFPDTHLPHWLRLHRGLTNLSEEITLPDLALLQAWLPRIRRFSYGLMP</sequence>
<feature type="region of interest" description="Disordered" evidence="2">
    <location>
        <begin position="670"/>
        <end position="699"/>
    </location>
</feature>
<evidence type="ECO:0000256" key="1">
    <source>
        <dbReference type="SAM" id="Coils"/>
    </source>
</evidence>
<dbReference type="Proteomes" id="UP001601948">
    <property type="component" value="Unassembled WGS sequence"/>
</dbReference>
<organism evidence="5 6">
    <name type="scientific">Nocardia suismassiliense</name>
    <dbReference type="NCBI Taxonomy" id="2077092"/>
    <lineage>
        <taxon>Bacteria</taxon>
        <taxon>Bacillati</taxon>
        <taxon>Actinomycetota</taxon>
        <taxon>Actinomycetes</taxon>
        <taxon>Mycobacteriales</taxon>
        <taxon>Nocardiaceae</taxon>
        <taxon>Nocardia</taxon>
    </lineage>
</organism>
<dbReference type="PROSITE" id="PS51154">
    <property type="entry name" value="MACRO"/>
    <property type="match status" value="1"/>
</dbReference>
<dbReference type="Gene3D" id="3.40.220.10">
    <property type="entry name" value="Leucine Aminopeptidase, subunit E, domain 1"/>
    <property type="match status" value="1"/>
</dbReference>
<accession>A0ABW6QYZ7</accession>
<dbReference type="PANTHER" id="PTHR22674">
    <property type="entry name" value="NTPASE, KAP FAMILY P-LOOP DOMAIN-CONTAINING 1"/>
    <property type="match status" value="1"/>
</dbReference>
<evidence type="ECO:0000313" key="6">
    <source>
        <dbReference type="Proteomes" id="UP001601948"/>
    </source>
</evidence>
<keyword evidence="3" id="KW-0812">Transmembrane</keyword>
<keyword evidence="3" id="KW-1133">Transmembrane helix</keyword>
<evidence type="ECO:0000313" key="5">
    <source>
        <dbReference type="EMBL" id="MFF3226496.1"/>
    </source>
</evidence>
<gene>
    <name evidence="5" type="ORF">ACFYV7_27120</name>
</gene>
<proteinExistence type="predicted"/>
<dbReference type="InterPro" id="IPR043472">
    <property type="entry name" value="Macro_dom-like"/>
</dbReference>
<reference evidence="5 6" key="1">
    <citation type="submission" date="2024-10" db="EMBL/GenBank/DDBJ databases">
        <title>The Natural Products Discovery Center: Release of the First 8490 Sequenced Strains for Exploring Actinobacteria Biosynthetic Diversity.</title>
        <authorList>
            <person name="Kalkreuter E."/>
            <person name="Kautsar S.A."/>
            <person name="Yang D."/>
            <person name="Bader C.D."/>
            <person name="Teijaro C.N."/>
            <person name="Fluegel L."/>
            <person name="Davis C.M."/>
            <person name="Simpson J.R."/>
            <person name="Lauterbach L."/>
            <person name="Steele A.D."/>
            <person name="Gui C."/>
            <person name="Meng S."/>
            <person name="Li G."/>
            <person name="Viehrig K."/>
            <person name="Ye F."/>
            <person name="Su P."/>
            <person name="Kiefer A.F."/>
            <person name="Nichols A."/>
            <person name="Cepeda A.J."/>
            <person name="Yan W."/>
            <person name="Fan B."/>
            <person name="Jiang Y."/>
            <person name="Adhikari A."/>
            <person name="Zheng C.-J."/>
            <person name="Schuster L."/>
            <person name="Cowan T.M."/>
            <person name="Smanski M.J."/>
            <person name="Chevrette M.G."/>
            <person name="De Carvalho L.P.S."/>
            <person name="Shen B."/>
        </authorList>
    </citation>
    <scope>NUCLEOTIDE SEQUENCE [LARGE SCALE GENOMIC DNA]</scope>
    <source>
        <strain evidence="5 6">NPDC003040</strain>
    </source>
</reference>
<dbReference type="EMBL" id="JBIAPI010000007">
    <property type="protein sequence ID" value="MFF3226496.1"/>
    <property type="molecule type" value="Genomic_DNA"/>
</dbReference>
<dbReference type="InterPro" id="IPR002589">
    <property type="entry name" value="Macro_dom"/>
</dbReference>
<feature type="transmembrane region" description="Helical" evidence="3">
    <location>
        <begin position="399"/>
        <end position="417"/>
    </location>
</feature>
<keyword evidence="3" id="KW-0472">Membrane</keyword>
<comment type="caution">
    <text evidence="5">The sequence shown here is derived from an EMBL/GenBank/DDBJ whole genome shotgun (WGS) entry which is preliminary data.</text>
</comment>
<feature type="compositionally biased region" description="Polar residues" evidence="2">
    <location>
        <begin position="672"/>
        <end position="683"/>
    </location>
</feature>
<dbReference type="SUPFAM" id="SSF52949">
    <property type="entry name" value="Macro domain-like"/>
    <property type="match status" value="1"/>
</dbReference>
<evidence type="ECO:0000256" key="3">
    <source>
        <dbReference type="SAM" id="Phobius"/>
    </source>
</evidence>
<dbReference type="PANTHER" id="PTHR22674:SF6">
    <property type="entry name" value="NTPASE KAP FAMILY P-LOOP DOMAIN-CONTAINING PROTEIN 1"/>
    <property type="match status" value="1"/>
</dbReference>
<evidence type="ECO:0000259" key="4">
    <source>
        <dbReference type="PROSITE" id="PS51154"/>
    </source>
</evidence>
<dbReference type="InterPro" id="IPR052754">
    <property type="entry name" value="NTPase_KAP_P-loop"/>
</dbReference>
<evidence type="ECO:0000256" key="2">
    <source>
        <dbReference type="SAM" id="MobiDB-lite"/>
    </source>
</evidence>
<name>A0ABW6QYZ7_9NOCA</name>
<feature type="transmembrane region" description="Helical" evidence="3">
    <location>
        <begin position="588"/>
        <end position="610"/>
    </location>
</feature>
<dbReference type="InterPro" id="IPR011646">
    <property type="entry name" value="KAP_P-loop"/>
</dbReference>
<feature type="coiled-coil region" evidence="1">
    <location>
        <begin position="449"/>
        <end position="495"/>
    </location>
</feature>
<keyword evidence="6" id="KW-1185">Reference proteome</keyword>